<reference evidence="1" key="1">
    <citation type="submission" date="2024-12" db="EMBL/GenBank/DDBJ databases">
        <authorList>
            <person name="Wu N."/>
        </authorList>
    </citation>
    <scope>NUCLEOTIDE SEQUENCE</scope>
    <source>
        <strain evidence="1">P15</strain>
    </source>
</reference>
<evidence type="ECO:0000313" key="1">
    <source>
        <dbReference type="EMBL" id="MFM9328054.1"/>
    </source>
</evidence>
<proteinExistence type="predicted"/>
<sequence>MNQVTHAVRNPRGIQLIIAMAILSLNFWIMVRRLDEKSGTTDYIVTWGTFFIVAAVLLVTVYRALQKPVELQLEKGRVLLRGHTLPAEDIRVIMINGYFSPLIGIKPYGKRIVPVPFCFRFARDQDQGQDDLIKWARDNGVKLVYKRFIRWL</sequence>
<evidence type="ECO:0000313" key="2">
    <source>
        <dbReference type="Proteomes" id="UP001631969"/>
    </source>
</evidence>
<keyword evidence="2" id="KW-1185">Reference proteome</keyword>
<protein>
    <submittedName>
        <fullName evidence="1">Uncharacterized protein</fullName>
    </submittedName>
</protein>
<comment type="caution">
    <text evidence="1">The sequence shown here is derived from an EMBL/GenBank/DDBJ whole genome shotgun (WGS) entry which is preliminary data.</text>
</comment>
<dbReference type="Proteomes" id="UP001631969">
    <property type="component" value="Unassembled WGS sequence"/>
</dbReference>
<name>A0ACC7NTI2_9BACL</name>
<accession>A0ACC7NTI2</accession>
<dbReference type="EMBL" id="JBJURJ010000004">
    <property type="protein sequence ID" value="MFM9328054.1"/>
    <property type="molecule type" value="Genomic_DNA"/>
</dbReference>
<organism evidence="1 2">
    <name type="scientific">Paenibacillus mesotrionivorans</name>
    <dbReference type="NCBI Taxonomy" id="3160968"/>
    <lineage>
        <taxon>Bacteria</taxon>
        <taxon>Bacillati</taxon>
        <taxon>Bacillota</taxon>
        <taxon>Bacilli</taxon>
        <taxon>Bacillales</taxon>
        <taxon>Paenibacillaceae</taxon>
        <taxon>Paenibacillus</taxon>
    </lineage>
</organism>
<gene>
    <name evidence="1" type="ORF">ACI1P1_07145</name>
</gene>